<keyword evidence="4" id="KW-1185">Reference proteome</keyword>
<comment type="caution">
    <text evidence="3">The sequence shown here is derived from an EMBL/GenBank/DDBJ whole genome shotgun (WGS) entry which is preliminary data.</text>
</comment>
<protein>
    <submittedName>
        <fullName evidence="3">Flagellar hook capping protein</fullName>
    </submittedName>
</protein>
<organism evidence="3 4">
    <name type="scientific">Paenibacillus oenotherae</name>
    <dbReference type="NCBI Taxonomy" id="1435645"/>
    <lineage>
        <taxon>Bacteria</taxon>
        <taxon>Bacillati</taxon>
        <taxon>Bacillota</taxon>
        <taxon>Bacilli</taxon>
        <taxon>Bacillales</taxon>
        <taxon>Paenibacillaceae</taxon>
        <taxon>Paenibacillus</taxon>
    </lineage>
</organism>
<gene>
    <name evidence="3" type="ORF">K0T92_00895</name>
</gene>
<keyword evidence="3" id="KW-0966">Cell projection</keyword>
<dbReference type="Proteomes" id="UP000812277">
    <property type="component" value="Unassembled WGS sequence"/>
</dbReference>
<reference evidence="3 4" key="1">
    <citation type="submission" date="2021-07" db="EMBL/GenBank/DDBJ databases">
        <title>Paenibacillus radiodurans sp. nov., isolated from the southeastern edge of Tengger Desert.</title>
        <authorList>
            <person name="Zhang G."/>
        </authorList>
    </citation>
    <scope>NUCLEOTIDE SEQUENCE [LARGE SCALE GENOMIC DNA]</scope>
    <source>
        <strain evidence="3 4">DT7-4</strain>
    </source>
</reference>
<accession>A0ABS7D0C2</accession>
<dbReference type="EMBL" id="JAHZIJ010000001">
    <property type="protein sequence ID" value="MBW7473295.1"/>
    <property type="molecule type" value="Genomic_DNA"/>
</dbReference>
<dbReference type="InterPro" id="IPR005648">
    <property type="entry name" value="FlgD"/>
</dbReference>
<keyword evidence="2" id="KW-1005">Bacterial flagellum biogenesis</keyword>
<dbReference type="Pfam" id="PF03963">
    <property type="entry name" value="FlgD"/>
    <property type="match status" value="1"/>
</dbReference>
<evidence type="ECO:0000256" key="1">
    <source>
        <dbReference type="ARBA" id="ARBA00010577"/>
    </source>
</evidence>
<proteinExistence type="inferred from homology"/>
<evidence type="ECO:0000256" key="2">
    <source>
        <dbReference type="ARBA" id="ARBA00022795"/>
    </source>
</evidence>
<name>A0ABS7D0C2_9BACL</name>
<evidence type="ECO:0000313" key="3">
    <source>
        <dbReference type="EMBL" id="MBW7473295.1"/>
    </source>
</evidence>
<evidence type="ECO:0000313" key="4">
    <source>
        <dbReference type="Proteomes" id="UP000812277"/>
    </source>
</evidence>
<keyword evidence="3" id="KW-0282">Flagellum</keyword>
<dbReference type="RefSeq" id="WP_219870536.1">
    <property type="nucleotide sequence ID" value="NZ_JAHZIJ010000001.1"/>
</dbReference>
<comment type="similarity">
    <text evidence="1">Belongs to the FlgD family.</text>
</comment>
<sequence>MSADNISTRNVWPNYDSSNIKLATAKAKDNTLGKDDFLRILVTQLKNQDPMQPLQDKDFIAQMAQFSSVEQLMNMAGDMTKLRQNLGMASSMIGKDVDWYSKSETGETIIKYGTVDGIVIRDGKQYAKVGENEVPLEEIVAISVGGEPAK</sequence>
<keyword evidence="3" id="KW-0969">Cilium</keyword>